<accession>A0A8T7H922</accession>
<dbReference type="AlphaFoldDB" id="A0A8T7H922"/>
<protein>
    <recommendedName>
        <fullName evidence="3">Type II toxin-antitoxin system HicA family toxin</fullName>
    </recommendedName>
</protein>
<comment type="caution">
    <text evidence="1">The sequence shown here is derived from an EMBL/GenBank/DDBJ whole genome shotgun (WGS) entry which is preliminary data.</text>
</comment>
<evidence type="ECO:0000313" key="1">
    <source>
        <dbReference type="EMBL" id="NQS79235.1"/>
    </source>
</evidence>
<name>A0A8T7H922_9EURY</name>
<organism evidence="1 2">
    <name type="scientific">Methanoculleus bourgensis</name>
    <dbReference type="NCBI Taxonomy" id="83986"/>
    <lineage>
        <taxon>Archaea</taxon>
        <taxon>Methanobacteriati</taxon>
        <taxon>Methanobacteriota</taxon>
        <taxon>Stenosarchaea group</taxon>
        <taxon>Methanomicrobia</taxon>
        <taxon>Methanomicrobiales</taxon>
        <taxon>Methanomicrobiaceae</taxon>
        <taxon>Methanoculleus</taxon>
    </lineage>
</organism>
<gene>
    <name evidence="1" type="ORF">HQQ74_11180</name>
</gene>
<evidence type="ECO:0008006" key="3">
    <source>
        <dbReference type="Google" id="ProtNLM"/>
    </source>
</evidence>
<dbReference type="EMBL" id="JABMJE010000254">
    <property type="protein sequence ID" value="NQS79235.1"/>
    <property type="molecule type" value="Genomic_DNA"/>
</dbReference>
<dbReference type="Proteomes" id="UP000737555">
    <property type="component" value="Unassembled WGS sequence"/>
</dbReference>
<sequence>MGSRKNFVIVKRLTKKGFHAEMSGHIKLTFRYNGRDTAIRTWVSHGKKEISDRLLSIMAEQLGLSRQQFDDLVDCRLDGQELAALYEESGIL</sequence>
<reference evidence="1" key="1">
    <citation type="submission" date="2020-05" db="EMBL/GenBank/DDBJ databases">
        <title>The first insight into the ecology of ammonia-tolerant syntrophic propionate oxidizing bacteria.</title>
        <authorList>
            <person name="Singh A."/>
            <person name="Schnurer A."/>
            <person name="Westerholm M."/>
        </authorList>
    </citation>
    <scope>NUCLEOTIDE SEQUENCE</scope>
    <source>
        <strain evidence="1">MAG54</strain>
    </source>
</reference>
<proteinExistence type="predicted"/>
<evidence type="ECO:0000313" key="2">
    <source>
        <dbReference type="Proteomes" id="UP000737555"/>
    </source>
</evidence>